<sequence>MFVSLRLLRIRNFPYLLLVLGLILALFLGGESSYSKLVAVSKCVNSNKQLVAENKTVLTIADNVYKTTLENGLTVITKEVHTAPVVTVQMWYKVGTRNEKLGVNGIAHQLEHMMFKGTKSRPVQFGQLFSALGSNSNAFTSHDQTVYYNTAERNKLKALLTLEADRMQNAVIDTEQLSSEKQVVISELKGYDNDPEYRLNRVIMRSAFLDHPYGLPVGGTEEDVEKFTVSQVQKYYENFYSPNNAILVVVGDFETKKTIEAVKEIFEKIPANQNKKFFLEQATVKNFAPRNSSEPIILKQPGAAPLFQAVYILPAAKHPDVPALDIFDYILAEGRNSRLYQALVDSGKASDVSASVISLEEAGWYELSVTANSVSKLSKIASIVNHEISYLIDKEVSLEELNRAKAQLQASVILSNRDITSLAMQLGNDQATTGDYTYTDRYLAAIEKVTVQDVQRVAKKYFKQQTPTVGFFEPTQLKAKEKSDRKQLVSQHIENFSKNTARNGDILKYLPPVDSSIASTSRVLPSKLTLANGLEILLLPDKSTSTVTLGGYIKAGAEFDPPNKAGLASLVVDNLINGTKNQDFLSIARTLDDCGANLDFTTYREGVYIEGDSLSDNLSILVKTLADIIQNPTFPQQQLQLTRKQALTNLKQDLDDPEEVAQRAFSQTVFPKTHPSYSFPSQESLQTIIRADVVNFHRKHYRPDTIVLALVGDFEPTQIKKLIEKEFGNWQVSGKIPQIKYPPVNLPDSVVRVNPVLPGKAQAITFIGNKAINRQDPRYYAAIVLNHILGGDTISSRLGSQIRDRLGLTYGIYSNFLAGRNAGTFLIEMQTSPEHTTKAIASTRELLEELHQKGVTPTEVENAKHNLTGNYNVSLASPDELTYRIIRNQVLGLDTEELRSYTEKIQAVTPAQVNQAARELLHPDKIVVVTAGPPVLADQGKRSN</sequence>
<dbReference type="Gene3D" id="3.30.830.10">
    <property type="entry name" value="Metalloenzyme, LuxS/M16 peptidase-like"/>
    <property type="match status" value="4"/>
</dbReference>
<name>A0A8J7JXS4_9CYAN</name>
<evidence type="ECO:0000313" key="4">
    <source>
        <dbReference type="EMBL" id="MBE9217045.1"/>
    </source>
</evidence>
<reference evidence="4" key="1">
    <citation type="submission" date="2020-10" db="EMBL/GenBank/DDBJ databases">
        <authorList>
            <person name="Castelo-Branco R."/>
            <person name="Eusebio N."/>
            <person name="Adriana R."/>
            <person name="Vieira A."/>
            <person name="Brugerolle De Fraissinette N."/>
            <person name="Rezende De Castro R."/>
            <person name="Schneider M.P."/>
            <person name="Vasconcelos V."/>
            <person name="Leao P.N."/>
        </authorList>
    </citation>
    <scope>NUCLEOTIDE SEQUENCE</scope>
    <source>
        <strain evidence="4">LEGE 06105</strain>
    </source>
</reference>
<proteinExistence type="inferred from homology"/>
<dbReference type="PANTHER" id="PTHR11851">
    <property type="entry name" value="METALLOPROTEASE"/>
    <property type="match status" value="1"/>
</dbReference>
<protein>
    <submittedName>
        <fullName evidence="4">Insulinase family protein</fullName>
    </submittedName>
</protein>
<dbReference type="AlphaFoldDB" id="A0A8J7JXS4"/>
<dbReference type="EMBL" id="JADEWL010000245">
    <property type="protein sequence ID" value="MBE9217045.1"/>
    <property type="molecule type" value="Genomic_DNA"/>
</dbReference>
<evidence type="ECO:0000256" key="1">
    <source>
        <dbReference type="ARBA" id="ARBA00007261"/>
    </source>
</evidence>
<dbReference type="InterPro" id="IPR011765">
    <property type="entry name" value="Pept_M16_N"/>
</dbReference>
<feature type="domain" description="Peptidase M16 C-terminal" evidence="3">
    <location>
        <begin position="689"/>
        <end position="867"/>
    </location>
</feature>
<evidence type="ECO:0000313" key="5">
    <source>
        <dbReference type="Proteomes" id="UP000620559"/>
    </source>
</evidence>
<dbReference type="Proteomes" id="UP000620559">
    <property type="component" value="Unassembled WGS sequence"/>
</dbReference>
<dbReference type="GO" id="GO:0046872">
    <property type="term" value="F:metal ion binding"/>
    <property type="evidence" value="ECO:0007669"/>
    <property type="project" value="InterPro"/>
</dbReference>
<comment type="similarity">
    <text evidence="1">Belongs to the peptidase M16 family.</text>
</comment>
<feature type="domain" description="Peptidase M16 N-terminal" evidence="2">
    <location>
        <begin position="75"/>
        <end position="220"/>
    </location>
</feature>
<accession>A0A8J7JXS4</accession>
<dbReference type="Pfam" id="PF00675">
    <property type="entry name" value="Peptidase_M16"/>
    <property type="match status" value="2"/>
</dbReference>
<comment type="caution">
    <text evidence="4">The sequence shown here is derived from an EMBL/GenBank/DDBJ whole genome shotgun (WGS) entry which is preliminary data.</text>
</comment>
<dbReference type="InterPro" id="IPR011249">
    <property type="entry name" value="Metalloenz_LuxS/M16"/>
</dbReference>
<feature type="domain" description="Peptidase M16 N-terminal" evidence="2">
    <location>
        <begin position="540"/>
        <end position="673"/>
    </location>
</feature>
<evidence type="ECO:0000259" key="2">
    <source>
        <dbReference type="Pfam" id="PF00675"/>
    </source>
</evidence>
<dbReference type="PANTHER" id="PTHR11851:SF49">
    <property type="entry name" value="MITOCHONDRIAL-PROCESSING PEPTIDASE SUBUNIT ALPHA"/>
    <property type="match status" value="1"/>
</dbReference>
<feature type="domain" description="Peptidase M16 C-terminal" evidence="3">
    <location>
        <begin position="226"/>
        <end position="408"/>
    </location>
</feature>
<organism evidence="4 5">
    <name type="scientific">Plectonema cf. radiosum LEGE 06105</name>
    <dbReference type="NCBI Taxonomy" id="945769"/>
    <lineage>
        <taxon>Bacteria</taxon>
        <taxon>Bacillati</taxon>
        <taxon>Cyanobacteriota</taxon>
        <taxon>Cyanophyceae</taxon>
        <taxon>Oscillatoriophycideae</taxon>
        <taxon>Oscillatoriales</taxon>
        <taxon>Microcoleaceae</taxon>
        <taxon>Plectonema</taxon>
    </lineage>
</organism>
<dbReference type="SUPFAM" id="SSF63411">
    <property type="entry name" value="LuxS/MPP-like metallohydrolase"/>
    <property type="match status" value="4"/>
</dbReference>
<gene>
    <name evidence="4" type="ORF">IQ247_31095</name>
</gene>
<keyword evidence="5" id="KW-1185">Reference proteome</keyword>
<dbReference type="InterPro" id="IPR007863">
    <property type="entry name" value="Peptidase_M16_C"/>
</dbReference>
<evidence type="ECO:0000259" key="3">
    <source>
        <dbReference type="Pfam" id="PF05193"/>
    </source>
</evidence>
<dbReference type="Pfam" id="PF05193">
    <property type="entry name" value="Peptidase_M16_C"/>
    <property type="match status" value="2"/>
</dbReference>
<dbReference type="InterPro" id="IPR050361">
    <property type="entry name" value="MPP/UQCRC_Complex"/>
</dbReference>
<dbReference type="RefSeq" id="WP_193926024.1">
    <property type="nucleotide sequence ID" value="NZ_JADEWL010000245.1"/>
</dbReference>